<dbReference type="SUPFAM" id="SSF53850">
    <property type="entry name" value="Periplasmic binding protein-like II"/>
    <property type="match status" value="1"/>
</dbReference>
<dbReference type="InterPro" id="IPR036388">
    <property type="entry name" value="WH-like_DNA-bd_sf"/>
</dbReference>
<evidence type="ECO:0000256" key="4">
    <source>
        <dbReference type="ARBA" id="ARBA00023125"/>
    </source>
</evidence>
<evidence type="ECO:0000313" key="8">
    <source>
        <dbReference type="Proteomes" id="UP001055125"/>
    </source>
</evidence>
<dbReference type="PRINTS" id="PR00039">
    <property type="entry name" value="HTHLYSR"/>
</dbReference>
<dbReference type="Pfam" id="PF03466">
    <property type="entry name" value="LysR_substrate"/>
    <property type="match status" value="1"/>
</dbReference>
<organism evidence="7 8">
    <name type="scientific">Methylobacterium iners</name>
    <dbReference type="NCBI Taxonomy" id="418707"/>
    <lineage>
        <taxon>Bacteria</taxon>
        <taxon>Pseudomonadati</taxon>
        <taxon>Pseudomonadota</taxon>
        <taxon>Alphaproteobacteria</taxon>
        <taxon>Hyphomicrobiales</taxon>
        <taxon>Methylobacteriaceae</taxon>
        <taxon>Methylobacterium</taxon>
    </lineage>
</organism>
<keyword evidence="8" id="KW-1185">Reference proteome</keyword>
<dbReference type="InterPro" id="IPR005119">
    <property type="entry name" value="LysR_subst-bd"/>
</dbReference>
<evidence type="ECO:0000313" key="7">
    <source>
        <dbReference type="EMBL" id="GJD97215.1"/>
    </source>
</evidence>
<dbReference type="Pfam" id="PF00126">
    <property type="entry name" value="HTH_1"/>
    <property type="match status" value="1"/>
</dbReference>
<dbReference type="InterPro" id="IPR000847">
    <property type="entry name" value="LysR_HTH_N"/>
</dbReference>
<dbReference type="InterPro" id="IPR050389">
    <property type="entry name" value="LysR-type_TF"/>
</dbReference>
<keyword evidence="5" id="KW-0804">Transcription</keyword>
<dbReference type="EMBL" id="BPQP01000083">
    <property type="protein sequence ID" value="GJD97215.1"/>
    <property type="molecule type" value="Genomic_DNA"/>
</dbReference>
<dbReference type="Proteomes" id="UP001055125">
    <property type="component" value="Unassembled WGS sequence"/>
</dbReference>
<accession>A0ABQ4S6B6</accession>
<protein>
    <submittedName>
        <fullName evidence="7">PCP degradation transcriptional activation protein</fullName>
    </submittedName>
</protein>
<evidence type="ECO:0000256" key="5">
    <source>
        <dbReference type="ARBA" id="ARBA00023163"/>
    </source>
</evidence>
<dbReference type="PANTHER" id="PTHR30118:SF15">
    <property type="entry name" value="TRANSCRIPTIONAL REGULATORY PROTEIN"/>
    <property type="match status" value="1"/>
</dbReference>
<name>A0ABQ4S6B6_9HYPH</name>
<dbReference type="PROSITE" id="PS50931">
    <property type="entry name" value="HTH_LYSR"/>
    <property type="match status" value="1"/>
</dbReference>
<keyword evidence="2" id="KW-0536">Nodulation</keyword>
<gene>
    <name evidence="7" type="primary">pcpR_2</name>
    <name evidence="7" type="ORF">OCOJLMKI_4443</name>
</gene>
<comment type="similarity">
    <text evidence="1">Belongs to the LysR transcriptional regulatory family.</text>
</comment>
<evidence type="ECO:0000259" key="6">
    <source>
        <dbReference type="PROSITE" id="PS50931"/>
    </source>
</evidence>
<reference evidence="7" key="2">
    <citation type="submission" date="2021-08" db="EMBL/GenBank/DDBJ databases">
        <authorList>
            <person name="Tani A."/>
            <person name="Ola A."/>
            <person name="Ogura Y."/>
            <person name="Katsura K."/>
            <person name="Hayashi T."/>
        </authorList>
    </citation>
    <scope>NUCLEOTIDE SEQUENCE</scope>
    <source>
        <strain evidence="7">DSM 19015</strain>
    </source>
</reference>
<feature type="domain" description="HTH lysR-type" evidence="6">
    <location>
        <begin position="11"/>
        <end position="68"/>
    </location>
</feature>
<comment type="caution">
    <text evidence="7">The sequence shown here is derived from an EMBL/GenBank/DDBJ whole genome shotgun (WGS) entry which is preliminary data.</text>
</comment>
<proteinExistence type="inferred from homology"/>
<evidence type="ECO:0000256" key="1">
    <source>
        <dbReference type="ARBA" id="ARBA00009437"/>
    </source>
</evidence>
<evidence type="ECO:0000256" key="3">
    <source>
        <dbReference type="ARBA" id="ARBA00023015"/>
    </source>
</evidence>
<evidence type="ECO:0000256" key="2">
    <source>
        <dbReference type="ARBA" id="ARBA00022458"/>
    </source>
</evidence>
<sequence>MRIDHVHLGKLDLNLLVALDALLTERSVTRAAARIGLSQSAMSHALARLRATFSDELLTRAPDGMRPTPRALALIEPMQSALSQIQAITAPPAAFDPATADVTFSLGIPDSTEILLMPRLVAHLRTVAPGVKLLLHTVDRHRILDDLDSGRVDLGIGVFEQGQTHHKRRILNKETYLCVFNAELVGVKPPISLDDYVRLPHVLTSLVESAHGVVDEALAKIGRTRVIALTSPRFTIMPFVVRQAPVIATMHSRLARFFGEAMDLTVSPAPIALPDVSISMIWHASNDEVPGQRWLRDTIVKLRHTDSHPYTGESQGL</sequence>
<keyword evidence="4" id="KW-0238">DNA-binding</keyword>
<dbReference type="InterPro" id="IPR036390">
    <property type="entry name" value="WH_DNA-bd_sf"/>
</dbReference>
<keyword evidence="3" id="KW-0805">Transcription regulation</keyword>
<dbReference type="PANTHER" id="PTHR30118">
    <property type="entry name" value="HTH-TYPE TRANSCRIPTIONAL REGULATOR LEUO-RELATED"/>
    <property type="match status" value="1"/>
</dbReference>
<dbReference type="SUPFAM" id="SSF46785">
    <property type="entry name" value="Winged helix' DNA-binding domain"/>
    <property type="match status" value="1"/>
</dbReference>
<dbReference type="Gene3D" id="3.40.190.10">
    <property type="entry name" value="Periplasmic binding protein-like II"/>
    <property type="match status" value="2"/>
</dbReference>
<dbReference type="CDD" id="cd08464">
    <property type="entry name" value="PBP2_DntR_like_2"/>
    <property type="match status" value="1"/>
</dbReference>
<reference evidence="7" key="1">
    <citation type="journal article" date="2021" name="Front. Microbiol.">
        <title>Comprehensive Comparative Genomics and Phenotyping of Methylobacterium Species.</title>
        <authorList>
            <person name="Alessa O."/>
            <person name="Ogura Y."/>
            <person name="Fujitani Y."/>
            <person name="Takami H."/>
            <person name="Hayashi T."/>
            <person name="Sahin N."/>
            <person name="Tani A."/>
        </authorList>
    </citation>
    <scope>NUCLEOTIDE SEQUENCE</scope>
    <source>
        <strain evidence="7">DSM 19015</strain>
    </source>
</reference>
<dbReference type="RefSeq" id="WP_238246296.1">
    <property type="nucleotide sequence ID" value="NZ_BPQP01000083.1"/>
</dbReference>
<dbReference type="Gene3D" id="1.10.10.10">
    <property type="entry name" value="Winged helix-like DNA-binding domain superfamily/Winged helix DNA-binding domain"/>
    <property type="match status" value="1"/>
</dbReference>